<dbReference type="FunFam" id="1.10.472.10:FF:000089">
    <property type="entry name" value="Cyclin, N-terminal domain containing protein"/>
    <property type="match status" value="1"/>
</dbReference>
<dbReference type="OrthoDB" id="5590282at2759"/>
<dbReference type="Proteomes" id="UP000692954">
    <property type="component" value="Unassembled WGS sequence"/>
</dbReference>
<feature type="domain" description="Cyclin-like" evidence="2">
    <location>
        <begin position="265"/>
        <end position="343"/>
    </location>
</feature>
<sequence>MKDTTTRRIFEKENQAEVSNNIEKRKNQKSFTHLVSLTLLNRQTNIEFKSIDINQQYPQQNFLTQRNPNVSSLHYRPEQKQKTTVCTTTIQIYSPLKIRQTTQISQNNEDNIKSKQNRFLYNYGDSILTNYQIYDTLQKQEFLKKHTINSSLRAKMVDWMIEVLTSYKCKDQTFFMAVRLMDTYLNQSTKSHVPQDLHLIGVTCMFMACKFEEVFPVKLQTVHEKIAHKKLTKEEIKEKESQIAHALDFKLIGVTLYEIITITLQFINQFQKLHQIVVYLAKMIVYDYTLISQFNYSLLSAACIFIGSNISCQEQSDEIIAQVLQILNVDKDATLDLSNKILNLAKNFDKQYQNMENLKKFNKNSILDIIKLQK</sequence>
<dbReference type="SMART" id="SM00385">
    <property type="entry name" value="CYCLIN"/>
    <property type="match status" value="2"/>
</dbReference>
<protein>
    <recommendedName>
        <fullName evidence="2">Cyclin-like domain-containing protein</fullName>
    </recommendedName>
</protein>
<dbReference type="PANTHER" id="PTHR10177">
    <property type="entry name" value="CYCLINS"/>
    <property type="match status" value="1"/>
</dbReference>
<evidence type="ECO:0000256" key="1">
    <source>
        <dbReference type="RuleBase" id="RU000383"/>
    </source>
</evidence>
<dbReference type="CDD" id="cd00043">
    <property type="entry name" value="CYCLIN_SF"/>
    <property type="match status" value="1"/>
</dbReference>
<dbReference type="InterPro" id="IPR039361">
    <property type="entry name" value="Cyclin"/>
</dbReference>
<reference evidence="3" key="1">
    <citation type="submission" date="2021-01" db="EMBL/GenBank/DDBJ databases">
        <authorList>
            <consortium name="Genoscope - CEA"/>
            <person name="William W."/>
        </authorList>
    </citation>
    <scope>NUCLEOTIDE SEQUENCE</scope>
</reference>
<organism evidence="3 4">
    <name type="scientific">Paramecium sonneborni</name>
    <dbReference type="NCBI Taxonomy" id="65129"/>
    <lineage>
        <taxon>Eukaryota</taxon>
        <taxon>Sar</taxon>
        <taxon>Alveolata</taxon>
        <taxon>Ciliophora</taxon>
        <taxon>Intramacronucleata</taxon>
        <taxon>Oligohymenophorea</taxon>
        <taxon>Peniculida</taxon>
        <taxon>Parameciidae</taxon>
        <taxon>Paramecium</taxon>
    </lineage>
</organism>
<proteinExistence type="inferred from homology"/>
<feature type="domain" description="Cyclin-like" evidence="2">
    <location>
        <begin position="158"/>
        <end position="245"/>
    </location>
</feature>
<keyword evidence="1" id="KW-0195">Cyclin</keyword>
<dbReference type="InterPro" id="IPR006671">
    <property type="entry name" value="Cyclin_N"/>
</dbReference>
<gene>
    <name evidence="3" type="ORF">PSON_ATCC_30995.1.T0220256</name>
</gene>
<name>A0A8S1LWR3_9CILI</name>
<comment type="caution">
    <text evidence="3">The sequence shown here is derived from an EMBL/GenBank/DDBJ whole genome shotgun (WGS) entry which is preliminary data.</text>
</comment>
<dbReference type="Pfam" id="PF00134">
    <property type="entry name" value="Cyclin_N"/>
    <property type="match status" value="1"/>
</dbReference>
<evidence type="ECO:0000313" key="4">
    <source>
        <dbReference type="Proteomes" id="UP000692954"/>
    </source>
</evidence>
<evidence type="ECO:0000259" key="2">
    <source>
        <dbReference type="SMART" id="SM00385"/>
    </source>
</evidence>
<evidence type="ECO:0000313" key="3">
    <source>
        <dbReference type="EMBL" id="CAD8067064.1"/>
    </source>
</evidence>
<comment type="similarity">
    <text evidence="1">Belongs to the cyclin family.</text>
</comment>
<keyword evidence="4" id="KW-1185">Reference proteome</keyword>
<dbReference type="InterPro" id="IPR013763">
    <property type="entry name" value="Cyclin-like_dom"/>
</dbReference>
<dbReference type="EMBL" id="CAJJDN010000022">
    <property type="protein sequence ID" value="CAD8067064.1"/>
    <property type="molecule type" value="Genomic_DNA"/>
</dbReference>
<accession>A0A8S1LWR3</accession>
<dbReference type="AlphaFoldDB" id="A0A8S1LWR3"/>